<comment type="caution">
    <text evidence="1">The sequence shown here is derived from an EMBL/GenBank/DDBJ whole genome shotgun (WGS) entry which is preliminary data.</text>
</comment>
<dbReference type="Proteomes" id="UP001279734">
    <property type="component" value="Unassembled WGS sequence"/>
</dbReference>
<dbReference type="EMBL" id="BSYO01000010">
    <property type="protein sequence ID" value="GMH10403.1"/>
    <property type="molecule type" value="Genomic_DNA"/>
</dbReference>
<sequence length="94" mass="10541">MKLQCDIIGISLPVHSFAVAFKVLHTKGWARLSSNGFKVKSVLAASAWLPRLLFAYSELISRFGAVPNFSFFYLRCSDVHFRLKDGVVANFTET</sequence>
<name>A0AAD3SFN9_NEPGR</name>
<keyword evidence="2" id="KW-1185">Reference proteome</keyword>
<gene>
    <name evidence="1" type="ORF">Nepgr_012244</name>
</gene>
<proteinExistence type="predicted"/>
<dbReference type="AlphaFoldDB" id="A0AAD3SFN9"/>
<evidence type="ECO:0000313" key="2">
    <source>
        <dbReference type="Proteomes" id="UP001279734"/>
    </source>
</evidence>
<reference evidence="1" key="1">
    <citation type="submission" date="2023-05" db="EMBL/GenBank/DDBJ databases">
        <title>Nepenthes gracilis genome sequencing.</title>
        <authorList>
            <person name="Fukushima K."/>
        </authorList>
    </citation>
    <scope>NUCLEOTIDE SEQUENCE</scope>
    <source>
        <strain evidence="1">SING2019-196</strain>
    </source>
</reference>
<protein>
    <submittedName>
        <fullName evidence="1">Uncharacterized protein</fullName>
    </submittedName>
</protein>
<evidence type="ECO:0000313" key="1">
    <source>
        <dbReference type="EMBL" id="GMH10403.1"/>
    </source>
</evidence>
<organism evidence="1 2">
    <name type="scientific">Nepenthes gracilis</name>
    <name type="common">Slender pitcher plant</name>
    <dbReference type="NCBI Taxonomy" id="150966"/>
    <lineage>
        <taxon>Eukaryota</taxon>
        <taxon>Viridiplantae</taxon>
        <taxon>Streptophyta</taxon>
        <taxon>Embryophyta</taxon>
        <taxon>Tracheophyta</taxon>
        <taxon>Spermatophyta</taxon>
        <taxon>Magnoliopsida</taxon>
        <taxon>eudicotyledons</taxon>
        <taxon>Gunneridae</taxon>
        <taxon>Pentapetalae</taxon>
        <taxon>Caryophyllales</taxon>
        <taxon>Nepenthaceae</taxon>
        <taxon>Nepenthes</taxon>
    </lineage>
</organism>
<accession>A0AAD3SFN9</accession>